<dbReference type="GO" id="GO:0005524">
    <property type="term" value="F:ATP binding"/>
    <property type="evidence" value="ECO:0007669"/>
    <property type="project" value="UniProtKB-KW"/>
</dbReference>
<keyword evidence="5" id="KW-0479">Metal-binding</keyword>
<keyword evidence="7 12" id="KW-0418">Kinase</keyword>
<gene>
    <name evidence="14" type="ORF">BJY16_002508</name>
</gene>
<dbReference type="InterPro" id="IPR001697">
    <property type="entry name" value="Pyr_Knase"/>
</dbReference>
<evidence type="ECO:0000256" key="4">
    <source>
        <dbReference type="ARBA" id="ARBA00022679"/>
    </source>
</evidence>
<evidence type="ECO:0000256" key="8">
    <source>
        <dbReference type="ARBA" id="ARBA00022840"/>
    </source>
</evidence>
<evidence type="ECO:0000256" key="1">
    <source>
        <dbReference type="ARBA" id="ARBA00004997"/>
    </source>
</evidence>
<dbReference type="GO" id="GO:0004743">
    <property type="term" value="F:pyruvate kinase activity"/>
    <property type="evidence" value="ECO:0007669"/>
    <property type="project" value="UniProtKB-EC"/>
</dbReference>
<dbReference type="InterPro" id="IPR040442">
    <property type="entry name" value="Pyrv_kinase-like_dom_sf"/>
</dbReference>
<dbReference type="UniPathway" id="UPA00109">
    <property type="reaction ID" value="UER00188"/>
</dbReference>
<evidence type="ECO:0000256" key="12">
    <source>
        <dbReference type="RuleBase" id="RU000504"/>
    </source>
</evidence>
<proteinExistence type="inferred from homology"/>
<sequence length="352" mass="35987">MTRIVATVGPACSAKETLTELLTAGVDLFRFTASKTPVAELVSLADTVRVLAADLGRDVELLLDLPGAKTRLTNDTYLDLAGVTELELRFDGGPTRPAGPLPVLGVDGRDPRDPLPEVGDVVVLGDGEDALRVVAVAAGSCTAVPLTSGVLGIRRGVRFPGARGAARAETLTGYDEAGLRAVAGGPFDAVVISFAESAGLVERARAVLRDSAADGPPPAVVAKIETAAGASAAAEIAGAADGILLGRGDLLLDTGPIEFFAACRRVLDAAHAAGRPVLVGTQLLTSLATGWLPHRSELAYASALIEEGVAGLMLAEETAGAADPLRAVVLLDQLRGVYAPASARAALFPRRR</sequence>
<dbReference type="GO" id="GO:0030955">
    <property type="term" value="F:potassium ion binding"/>
    <property type="evidence" value="ECO:0007669"/>
    <property type="project" value="InterPro"/>
</dbReference>
<dbReference type="GO" id="GO:0016301">
    <property type="term" value="F:kinase activity"/>
    <property type="evidence" value="ECO:0007669"/>
    <property type="project" value="UniProtKB-KW"/>
</dbReference>
<keyword evidence="4 12" id="KW-0808">Transferase</keyword>
<dbReference type="PANTHER" id="PTHR11817">
    <property type="entry name" value="PYRUVATE KINASE"/>
    <property type="match status" value="1"/>
</dbReference>
<name>A0A7W7GVG0_9ACTN</name>
<keyword evidence="15" id="KW-1185">Reference proteome</keyword>
<comment type="caution">
    <text evidence="14">The sequence shown here is derived from an EMBL/GenBank/DDBJ whole genome shotgun (WGS) entry which is preliminary data.</text>
</comment>
<reference evidence="14 15" key="1">
    <citation type="submission" date="2020-08" db="EMBL/GenBank/DDBJ databases">
        <title>Sequencing the genomes of 1000 actinobacteria strains.</title>
        <authorList>
            <person name="Klenk H.-P."/>
        </authorList>
    </citation>
    <scope>NUCLEOTIDE SEQUENCE [LARGE SCALE GENOMIC DNA]</scope>
    <source>
        <strain evidence="14 15">DSM 45809</strain>
    </source>
</reference>
<dbReference type="PRINTS" id="PR01050">
    <property type="entry name" value="PYRUVTKNASE"/>
</dbReference>
<keyword evidence="9 12" id="KW-0460">Magnesium</keyword>
<dbReference type="Gene3D" id="3.20.20.60">
    <property type="entry name" value="Phosphoenolpyruvate-binding domains"/>
    <property type="match status" value="1"/>
</dbReference>
<dbReference type="InterPro" id="IPR015793">
    <property type="entry name" value="Pyrv_Knase_brl"/>
</dbReference>
<evidence type="ECO:0000313" key="14">
    <source>
        <dbReference type="EMBL" id="MBB4739049.1"/>
    </source>
</evidence>
<evidence type="ECO:0000313" key="15">
    <source>
        <dbReference type="Proteomes" id="UP000546162"/>
    </source>
</evidence>
<dbReference type="InterPro" id="IPR015806">
    <property type="entry name" value="Pyrv_Knase_insert_dom_sf"/>
</dbReference>
<keyword evidence="8" id="KW-0067">ATP-binding</keyword>
<comment type="similarity">
    <text evidence="2 12">Belongs to the pyruvate kinase family.</text>
</comment>
<dbReference type="AlphaFoldDB" id="A0A7W7GVG0"/>
<comment type="catalytic activity">
    <reaction evidence="12">
        <text>pyruvate + ATP = phosphoenolpyruvate + ADP + H(+)</text>
        <dbReference type="Rhea" id="RHEA:18157"/>
        <dbReference type="ChEBI" id="CHEBI:15361"/>
        <dbReference type="ChEBI" id="CHEBI:15378"/>
        <dbReference type="ChEBI" id="CHEBI:30616"/>
        <dbReference type="ChEBI" id="CHEBI:58702"/>
        <dbReference type="ChEBI" id="CHEBI:456216"/>
        <dbReference type="EC" id="2.7.1.40"/>
    </reaction>
</comment>
<keyword evidence="11 14" id="KW-0670">Pyruvate</keyword>
<evidence type="ECO:0000256" key="11">
    <source>
        <dbReference type="ARBA" id="ARBA00023317"/>
    </source>
</evidence>
<feature type="domain" description="Pyruvate kinase barrel" evidence="13">
    <location>
        <begin position="2"/>
        <end position="328"/>
    </location>
</feature>
<dbReference type="GO" id="GO:0000287">
    <property type="term" value="F:magnesium ion binding"/>
    <property type="evidence" value="ECO:0007669"/>
    <property type="project" value="InterPro"/>
</dbReference>
<evidence type="ECO:0000256" key="3">
    <source>
        <dbReference type="ARBA" id="ARBA00012142"/>
    </source>
</evidence>
<dbReference type="InterPro" id="IPR015813">
    <property type="entry name" value="Pyrv/PenolPyrv_kinase-like_dom"/>
</dbReference>
<evidence type="ECO:0000256" key="7">
    <source>
        <dbReference type="ARBA" id="ARBA00022777"/>
    </source>
</evidence>
<dbReference type="EMBL" id="JACHNB010000001">
    <property type="protein sequence ID" value="MBB4739049.1"/>
    <property type="molecule type" value="Genomic_DNA"/>
</dbReference>
<accession>A0A7W7GVG0</accession>
<evidence type="ECO:0000256" key="6">
    <source>
        <dbReference type="ARBA" id="ARBA00022741"/>
    </source>
</evidence>
<dbReference type="SUPFAM" id="SSF51621">
    <property type="entry name" value="Phosphoenolpyruvate/pyruvate domain"/>
    <property type="match status" value="1"/>
</dbReference>
<evidence type="ECO:0000256" key="5">
    <source>
        <dbReference type="ARBA" id="ARBA00022723"/>
    </source>
</evidence>
<keyword evidence="10 12" id="KW-0324">Glycolysis</keyword>
<dbReference type="Pfam" id="PF00224">
    <property type="entry name" value="PK"/>
    <property type="match status" value="1"/>
</dbReference>
<dbReference type="Proteomes" id="UP000546162">
    <property type="component" value="Unassembled WGS sequence"/>
</dbReference>
<evidence type="ECO:0000259" key="13">
    <source>
        <dbReference type="Pfam" id="PF00224"/>
    </source>
</evidence>
<dbReference type="Gene3D" id="2.40.33.10">
    <property type="entry name" value="PK beta-barrel domain-like"/>
    <property type="match status" value="1"/>
</dbReference>
<evidence type="ECO:0000256" key="2">
    <source>
        <dbReference type="ARBA" id="ARBA00008663"/>
    </source>
</evidence>
<keyword evidence="6" id="KW-0547">Nucleotide-binding</keyword>
<evidence type="ECO:0000256" key="9">
    <source>
        <dbReference type="ARBA" id="ARBA00022842"/>
    </source>
</evidence>
<comment type="pathway">
    <text evidence="1 12">Carbohydrate degradation; glycolysis; pyruvate from D-glyceraldehyde 3-phosphate: step 5/5.</text>
</comment>
<organism evidence="14 15">
    <name type="scientific">Actinoplanes octamycinicus</name>
    <dbReference type="NCBI Taxonomy" id="135948"/>
    <lineage>
        <taxon>Bacteria</taxon>
        <taxon>Bacillati</taxon>
        <taxon>Actinomycetota</taxon>
        <taxon>Actinomycetes</taxon>
        <taxon>Micromonosporales</taxon>
        <taxon>Micromonosporaceae</taxon>
        <taxon>Actinoplanes</taxon>
    </lineage>
</organism>
<dbReference type="EC" id="2.7.1.40" evidence="3 12"/>
<evidence type="ECO:0000256" key="10">
    <source>
        <dbReference type="ARBA" id="ARBA00023152"/>
    </source>
</evidence>
<dbReference type="RefSeq" id="WP_185039641.1">
    <property type="nucleotide sequence ID" value="NZ_BAABFG010000005.1"/>
</dbReference>
<protein>
    <recommendedName>
        <fullName evidence="3 12">Pyruvate kinase</fullName>
        <ecNumber evidence="3 12">2.7.1.40</ecNumber>
    </recommendedName>
</protein>